<dbReference type="PRINTS" id="PR00420">
    <property type="entry name" value="RNGMNOXGNASE"/>
</dbReference>
<dbReference type="Gene3D" id="3.30.70.2450">
    <property type="match status" value="1"/>
</dbReference>
<evidence type="ECO:0000256" key="3">
    <source>
        <dbReference type="ARBA" id="ARBA00023002"/>
    </source>
</evidence>
<evidence type="ECO:0000313" key="7">
    <source>
        <dbReference type="Proteomes" id="UP001309876"/>
    </source>
</evidence>
<dbReference type="Pfam" id="PF01494">
    <property type="entry name" value="FAD_binding_3"/>
    <property type="match status" value="1"/>
</dbReference>
<dbReference type="GO" id="GO:0071949">
    <property type="term" value="F:FAD binding"/>
    <property type="evidence" value="ECO:0007669"/>
    <property type="project" value="InterPro"/>
</dbReference>
<name>A0AAN7T4R3_9EURO</name>
<comment type="caution">
    <text evidence="6">The sequence shown here is derived from an EMBL/GenBank/DDBJ whole genome shotgun (WGS) entry which is preliminary data.</text>
</comment>
<gene>
    <name evidence="6" type="ORF">LTR05_002504</name>
</gene>
<evidence type="ECO:0000256" key="4">
    <source>
        <dbReference type="ARBA" id="ARBA00023027"/>
    </source>
</evidence>
<evidence type="ECO:0000256" key="1">
    <source>
        <dbReference type="ARBA" id="ARBA00022630"/>
    </source>
</evidence>
<keyword evidence="1" id="KW-0285">Flavoprotein</keyword>
<dbReference type="Gene3D" id="3.50.50.60">
    <property type="entry name" value="FAD/NAD(P)-binding domain"/>
    <property type="match status" value="1"/>
</dbReference>
<organism evidence="6 7">
    <name type="scientific">Lithohypha guttulata</name>
    <dbReference type="NCBI Taxonomy" id="1690604"/>
    <lineage>
        <taxon>Eukaryota</taxon>
        <taxon>Fungi</taxon>
        <taxon>Dikarya</taxon>
        <taxon>Ascomycota</taxon>
        <taxon>Pezizomycotina</taxon>
        <taxon>Eurotiomycetes</taxon>
        <taxon>Chaetothyriomycetidae</taxon>
        <taxon>Chaetothyriales</taxon>
        <taxon>Trichomeriaceae</taxon>
        <taxon>Lithohypha</taxon>
    </lineage>
</organism>
<dbReference type="InterPro" id="IPR002938">
    <property type="entry name" value="FAD-bd"/>
</dbReference>
<keyword evidence="7" id="KW-1185">Reference proteome</keyword>
<dbReference type="InterPro" id="IPR050631">
    <property type="entry name" value="PheA/TfdB_FAD_monoxygenase"/>
</dbReference>
<sequence length="429" mass="48314">MSFTPDVIIAGAGPTGVFLACRIIRMGRRVLVLERDEVLQPAIRALGYYGPTQYALDKAGIYEAVRDRGFFQLSFSWRKNLQNSGPDEKAWGDLVAAWNPWEDVDMKPGDCGYGMLCLGQDKLRDICMAKLKAASESAQVLLGHTVNELVEDDNSVTVKTVDASGNPKEFKAPFVVGADGGKSTIRKLVGLSLEGYTWPYTIVAVDIYGPIYPPKDEPPLVYVLDKKHIAFFSPLEKVRYDGWNLYRFTLPMAPEDVEPSVFQEKLREKIDLLVPGKRPLHYEIRNAQPYRIHQRQVAKYKVGRTVLVGDAAHLNTPWGGLGLTTGILDADSLGDAFDMVLNEGKSQDVLEIWAKARHAVWKNIVDPISTNNQLRCHNIDPDRPKEDHFFKVLLDRDDELKQINESFDKQMITRMRDLVDRSEQPAAKI</sequence>
<accession>A0AAN7T4R3</accession>
<dbReference type="Proteomes" id="UP001309876">
    <property type="component" value="Unassembled WGS sequence"/>
</dbReference>
<protein>
    <recommendedName>
        <fullName evidence="5">FAD-binding domain-containing protein</fullName>
    </recommendedName>
</protein>
<dbReference type="GO" id="GO:0016491">
    <property type="term" value="F:oxidoreductase activity"/>
    <property type="evidence" value="ECO:0007669"/>
    <property type="project" value="UniProtKB-KW"/>
</dbReference>
<proteinExistence type="predicted"/>
<dbReference type="PANTHER" id="PTHR43476">
    <property type="entry name" value="3-(3-HYDROXY-PHENYL)PROPIONATE/3-HYDROXYCINNAMIC ACID HYDROXYLASE"/>
    <property type="match status" value="1"/>
</dbReference>
<keyword evidence="4" id="KW-0520">NAD</keyword>
<dbReference type="SUPFAM" id="SSF51905">
    <property type="entry name" value="FAD/NAD(P)-binding domain"/>
    <property type="match status" value="1"/>
</dbReference>
<evidence type="ECO:0000256" key="2">
    <source>
        <dbReference type="ARBA" id="ARBA00022827"/>
    </source>
</evidence>
<reference evidence="6 7" key="1">
    <citation type="submission" date="2023-08" db="EMBL/GenBank/DDBJ databases">
        <title>Black Yeasts Isolated from many extreme environments.</title>
        <authorList>
            <person name="Coleine C."/>
            <person name="Stajich J.E."/>
            <person name="Selbmann L."/>
        </authorList>
    </citation>
    <scope>NUCLEOTIDE SEQUENCE [LARGE SCALE GENOMIC DNA]</scope>
    <source>
        <strain evidence="6 7">CCFEE 5910</strain>
    </source>
</reference>
<dbReference type="InterPro" id="IPR036188">
    <property type="entry name" value="FAD/NAD-bd_sf"/>
</dbReference>
<evidence type="ECO:0000259" key="5">
    <source>
        <dbReference type="Pfam" id="PF01494"/>
    </source>
</evidence>
<feature type="domain" description="FAD-binding" evidence="5">
    <location>
        <begin position="6"/>
        <end position="366"/>
    </location>
</feature>
<keyword evidence="3" id="KW-0560">Oxidoreductase</keyword>
<dbReference type="PANTHER" id="PTHR43476:SF4">
    <property type="entry name" value="BLR0106 PROTEIN"/>
    <property type="match status" value="1"/>
</dbReference>
<dbReference type="EMBL" id="JAVRRJ010000002">
    <property type="protein sequence ID" value="KAK5088287.1"/>
    <property type="molecule type" value="Genomic_DNA"/>
</dbReference>
<dbReference type="AlphaFoldDB" id="A0AAN7T4R3"/>
<evidence type="ECO:0000313" key="6">
    <source>
        <dbReference type="EMBL" id="KAK5088287.1"/>
    </source>
</evidence>
<keyword evidence="2" id="KW-0274">FAD</keyword>